<keyword evidence="2" id="KW-1185">Reference proteome</keyword>
<name>A0A8S1N5L7_PARPR</name>
<sequence length="136" mass="16742">MNNNKFQSQQWQMLYAKHKQTVDKIEHREYKFLNEVELQLQRQRDANTKVKNSQYFKQKQILSRIIESNLILSKKLYDIEHRKQAKFMQIRNKIYCEAPIRWSTKSLREETYNKIKEENHKQFKRITHVKGTLQTQ</sequence>
<dbReference type="Proteomes" id="UP000688137">
    <property type="component" value="Unassembled WGS sequence"/>
</dbReference>
<protein>
    <submittedName>
        <fullName evidence="1">Uncharacterized protein</fullName>
    </submittedName>
</protein>
<evidence type="ECO:0000313" key="1">
    <source>
        <dbReference type="EMBL" id="CAD8082314.1"/>
    </source>
</evidence>
<reference evidence="1" key="1">
    <citation type="submission" date="2021-01" db="EMBL/GenBank/DDBJ databases">
        <authorList>
            <consortium name="Genoscope - CEA"/>
            <person name="William W."/>
        </authorList>
    </citation>
    <scope>NUCLEOTIDE SEQUENCE</scope>
</reference>
<organism evidence="1 2">
    <name type="scientific">Paramecium primaurelia</name>
    <dbReference type="NCBI Taxonomy" id="5886"/>
    <lineage>
        <taxon>Eukaryota</taxon>
        <taxon>Sar</taxon>
        <taxon>Alveolata</taxon>
        <taxon>Ciliophora</taxon>
        <taxon>Intramacronucleata</taxon>
        <taxon>Oligohymenophorea</taxon>
        <taxon>Peniculida</taxon>
        <taxon>Parameciidae</taxon>
        <taxon>Paramecium</taxon>
    </lineage>
</organism>
<dbReference type="OMA" id="FKRITHV"/>
<dbReference type="EMBL" id="CAJJDM010000070">
    <property type="protein sequence ID" value="CAD8082314.1"/>
    <property type="molecule type" value="Genomic_DNA"/>
</dbReference>
<accession>A0A8S1N5L7</accession>
<evidence type="ECO:0000313" key="2">
    <source>
        <dbReference type="Proteomes" id="UP000688137"/>
    </source>
</evidence>
<comment type="caution">
    <text evidence="1">The sequence shown here is derived from an EMBL/GenBank/DDBJ whole genome shotgun (WGS) entry which is preliminary data.</text>
</comment>
<proteinExistence type="predicted"/>
<dbReference type="AlphaFoldDB" id="A0A8S1N5L7"/>
<gene>
    <name evidence="1" type="ORF">PPRIM_AZ9-3.1.T0670192</name>
</gene>